<reference evidence="3" key="1">
    <citation type="submission" date="2022-12" db="EMBL/GenBank/DDBJ databases">
        <title>Clostridium sp. nov., isolated from industrial wastewater.</title>
        <authorList>
            <person name="Jiayan W."/>
        </authorList>
    </citation>
    <scope>NUCLEOTIDE SEQUENCE</scope>
    <source>
        <strain evidence="3">ZC22-4</strain>
    </source>
</reference>
<gene>
    <name evidence="3" type="ORF">OW729_00130</name>
</gene>
<comment type="caution">
    <text evidence="3">The sequence shown here is derived from an EMBL/GenBank/DDBJ whole genome shotgun (WGS) entry which is preliminary data.</text>
</comment>
<feature type="transmembrane region" description="Helical" evidence="1">
    <location>
        <begin position="86"/>
        <end position="104"/>
    </location>
</feature>
<dbReference type="Pfam" id="PF14378">
    <property type="entry name" value="PAP2_3"/>
    <property type="match status" value="1"/>
</dbReference>
<dbReference type="Proteomes" id="UP001144612">
    <property type="component" value="Unassembled WGS sequence"/>
</dbReference>
<protein>
    <submittedName>
        <fullName evidence="3">Phosphatase PAP2 family protein</fullName>
    </submittedName>
</protein>
<evidence type="ECO:0000313" key="4">
    <source>
        <dbReference type="Proteomes" id="UP001144612"/>
    </source>
</evidence>
<dbReference type="InterPro" id="IPR026841">
    <property type="entry name" value="Aur1/Ipt1"/>
</dbReference>
<dbReference type="EMBL" id="JAPQFJ010000001">
    <property type="protein sequence ID" value="MCY6957022.1"/>
    <property type="molecule type" value="Genomic_DNA"/>
</dbReference>
<proteinExistence type="predicted"/>
<feature type="transmembrane region" description="Helical" evidence="1">
    <location>
        <begin position="50"/>
        <end position="74"/>
    </location>
</feature>
<feature type="transmembrane region" description="Helical" evidence="1">
    <location>
        <begin position="13"/>
        <end position="30"/>
    </location>
</feature>
<dbReference type="RefSeq" id="WP_268059383.1">
    <property type="nucleotide sequence ID" value="NZ_JAPQFJ010000001.1"/>
</dbReference>
<dbReference type="InterPro" id="IPR036938">
    <property type="entry name" value="PAP2/HPO_sf"/>
</dbReference>
<feature type="transmembrane region" description="Helical" evidence="1">
    <location>
        <begin position="161"/>
        <end position="179"/>
    </location>
</feature>
<keyword evidence="1" id="KW-0812">Transmembrane</keyword>
<accession>A0ABT4D419</accession>
<feature type="domain" description="Inositolphosphotransferase Aur1/Ipt1" evidence="2">
    <location>
        <begin position="133"/>
        <end position="197"/>
    </location>
</feature>
<sequence length="220" mass="25375">MESIKKFIGNNRHFLYMIIWIPLLGFFYCCQKFVTPKYIMHSSIDDYIPFLKVFILPYVFWYFYISAPFVYFGLKSKDDFLKLTKFIFLGMGISYILYVILPSGQNLRPILKDKDIFTKMVGAIYAIDPPTNVCPSIHVIDAIGVNVVICNSSLFENNRRVKVISTIIMVLICLSTMFIKQHSFVDVIAGIALCIGLYGYVYLVPEFKKKKQDTSSTNEI</sequence>
<keyword evidence="1" id="KW-1133">Transmembrane helix</keyword>
<evidence type="ECO:0000259" key="2">
    <source>
        <dbReference type="Pfam" id="PF14378"/>
    </source>
</evidence>
<name>A0ABT4D419_9CLOT</name>
<dbReference type="SUPFAM" id="SSF48317">
    <property type="entry name" value="Acid phosphatase/Vanadium-dependent haloperoxidase"/>
    <property type="match status" value="1"/>
</dbReference>
<evidence type="ECO:0000256" key="1">
    <source>
        <dbReference type="SAM" id="Phobius"/>
    </source>
</evidence>
<keyword evidence="1" id="KW-0472">Membrane</keyword>
<dbReference type="Gene3D" id="1.20.144.10">
    <property type="entry name" value="Phosphatidic acid phosphatase type 2/haloperoxidase"/>
    <property type="match status" value="1"/>
</dbReference>
<keyword evidence="4" id="KW-1185">Reference proteome</keyword>
<feature type="transmembrane region" description="Helical" evidence="1">
    <location>
        <begin position="185"/>
        <end position="203"/>
    </location>
</feature>
<evidence type="ECO:0000313" key="3">
    <source>
        <dbReference type="EMBL" id="MCY6957022.1"/>
    </source>
</evidence>
<organism evidence="3 4">
    <name type="scientific">Clostridium brassicae</name>
    <dbReference type="NCBI Taxonomy" id="2999072"/>
    <lineage>
        <taxon>Bacteria</taxon>
        <taxon>Bacillati</taxon>
        <taxon>Bacillota</taxon>
        <taxon>Clostridia</taxon>
        <taxon>Eubacteriales</taxon>
        <taxon>Clostridiaceae</taxon>
        <taxon>Clostridium</taxon>
    </lineage>
</organism>